<gene>
    <name evidence="1" type="ORF">SAMN04489711_1261</name>
</gene>
<name>A0A1I2HLT0_9BURK</name>
<accession>A0A1I2HLT0</accession>
<evidence type="ECO:0000313" key="1">
    <source>
        <dbReference type="EMBL" id="SFF31084.1"/>
    </source>
</evidence>
<dbReference type="AlphaFoldDB" id="A0A1I2HLT0"/>
<sequence length="382" mass="42914">MLSNDETPQMSMVPPPDTDAELALAASLHRKRGSRRQINPDAKPDEFQAEFSVIGEKQFKNPLLFPPPSTKDLDKPRKIVFSRPDDSVQQSVTILGNNVTAGYTTVTLSVIAVVNDMWKDLGRDPEGWVVGSYAEVARRLQLSPDNPSRNRKLVKEELERLKRCQLVFSNFYTEAESKKNSEITYFQEYFYEESKQNPSLNRFKARIHPYIVNNLQIGHIASLPLRALLQLKNDNSKPVLLKVDSALAVQSINKIELSATSILELLVLDGESQWYRKPSTRLKVLTNIQTDIDGKELSSGWKVNVTVEPVTSGGDYKLVFTRGARVAAPAGSNLPEILNTDQMLVQSLVNAMIAVTGETDKEKLYAIYARSYPEDLIYRVIS</sequence>
<dbReference type="RefSeq" id="WP_139222913.1">
    <property type="nucleotide sequence ID" value="NZ_FONX01000026.1"/>
</dbReference>
<proteinExistence type="predicted"/>
<feature type="non-terminal residue" evidence="1">
    <location>
        <position position="382"/>
    </location>
</feature>
<dbReference type="EMBL" id="FONX01000026">
    <property type="protein sequence ID" value="SFF31084.1"/>
    <property type="molecule type" value="Genomic_DNA"/>
</dbReference>
<keyword evidence="2" id="KW-1185">Reference proteome</keyword>
<organism evidence="1 2">
    <name type="scientific">Paracidovorax wautersii</name>
    <dbReference type="NCBI Taxonomy" id="1177982"/>
    <lineage>
        <taxon>Bacteria</taxon>
        <taxon>Pseudomonadati</taxon>
        <taxon>Pseudomonadota</taxon>
        <taxon>Betaproteobacteria</taxon>
        <taxon>Burkholderiales</taxon>
        <taxon>Comamonadaceae</taxon>
        <taxon>Paracidovorax</taxon>
    </lineage>
</organism>
<dbReference type="Proteomes" id="UP000199119">
    <property type="component" value="Unassembled WGS sequence"/>
</dbReference>
<evidence type="ECO:0000313" key="2">
    <source>
        <dbReference type="Proteomes" id="UP000199119"/>
    </source>
</evidence>
<protein>
    <submittedName>
        <fullName evidence="1">Uncharacterized protein</fullName>
    </submittedName>
</protein>
<reference evidence="2" key="1">
    <citation type="submission" date="2016-10" db="EMBL/GenBank/DDBJ databases">
        <authorList>
            <person name="Varghese N."/>
            <person name="Submissions S."/>
        </authorList>
    </citation>
    <scope>NUCLEOTIDE SEQUENCE [LARGE SCALE GENOMIC DNA]</scope>
    <source>
        <strain evidence="2">DSM 27981</strain>
    </source>
</reference>